<reference evidence="1 2" key="1">
    <citation type="submission" date="2016-09" db="EMBL/GenBank/DDBJ databases">
        <title>The draft genome of Dichanthelium oligosanthes: A C3 panicoid grass species.</title>
        <authorList>
            <person name="Studer A.J."/>
            <person name="Schnable J.C."/>
            <person name="Brutnell T.P."/>
        </authorList>
    </citation>
    <scope>NUCLEOTIDE SEQUENCE [LARGE SCALE GENOMIC DNA]</scope>
    <source>
        <strain evidence="2">cv. Kellogg 1175</strain>
        <tissue evidence="1">Leaf</tissue>
    </source>
</reference>
<sequence>LEVVTLDIFAKNEWKSNNRIGL</sequence>
<keyword evidence="2" id="KW-1185">Reference proteome</keyword>
<evidence type="ECO:0000313" key="2">
    <source>
        <dbReference type="Proteomes" id="UP000095767"/>
    </source>
</evidence>
<name>A0A1E5WLN6_9POAL</name>
<feature type="non-terminal residue" evidence="1">
    <location>
        <position position="1"/>
    </location>
</feature>
<organism evidence="1 2">
    <name type="scientific">Dichanthelium oligosanthes</name>
    <dbReference type="NCBI Taxonomy" id="888268"/>
    <lineage>
        <taxon>Eukaryota</taxon>
        <taxon>Viridiplantae</taxon>
        <taxon>Streptophyta</taxon>
        <taxon>Embryophyta</taxon>
        <taxon>Tracheophyta</taxon>
        <taxon>Spermatophyta</taxon>
        <taxon>Magnoliopsida</taxon>
        <taxon>Liliopsida</taxon>
        <taxon>Poales</taxon>
        <taxon>Poaceae</taxon>
        <taxon>PACMAD clade</taxon>
        <taxon>Panicoideae</taxon>
        <taxon>Panicodae</taxon>
        <taxon>Paniceae</taxon>
        <taxon>Dichantheliinae</taxon>
        <taxon>Dichanthelium</taxon>
    </lineage>
</organism>
<accession>A0A1E5WLN6</accession>
<protein>
    <submittedName>
        <fullName evidence="1">Uncharacterized protein</fullName>
    </submittedName>
</protein>
<dbReference type="AlphaFoldDB" id="A0A1E5WLN6"/>
<evidence type="ECO:0000313" key="1">
    <source>
        <dbReference type="EMBL" id="OEL38268.1"/>
    </source>
</evidence>
<comment type="caution">
    <text evidence="1">The sequence shown here is derived from an EMBL/GenBank/DDBJ whole genome shotgun (WGS) entry which is preliminary data.</text>
</comment>
<gene>
    <name evidence="1" type="ORF">BAE44_0000715</name>
</gene>
<proteinExistence type="predicted"/>
<dbReference type="EMBL" id="LWDX02002426">
    <property type="protein sequence ID" value="OEL38268.1"/>
    <property type="molecule type" value="Genomic_DNA"/>
</dbReference>
<dbReference type="Proteomes" id="UP000095767">
    <property type="component" value="Unassembled WGS sequence"/>
</dbReference>